<evidence type="ECO:0000313" key="1">
    <source>
        <dbReference type="EMBL" id="MBA8929524.1"/>
    </source>
</evidence>
<dbReference type="EMBL" id="JACJID010000005">
    <property type="protein sequence ID" value="MBA8929524.1"/>
    <property type="molecule type" value="Genomic_DNA"/>
</dbReference>
<dbReference type="Proteomes" id="UP000517916">
    <property type="component" value="Unassembled WGS sequence"/>
</dbReference>
<name>A0ABR6BRI2_9PSEU</name>
<protein>
    <recommendedName>
        <fullName evidence="3">Zinc-ribbon domain-containing protein</fullName>
    </recommendedName>
</protein>
<keyword evidence="2" id="KW-1185">Reference proteome</keyword>
<dbReference type="RefSeq" id="WP_182839438.1">
    <property type="nucleotide sequence ID" value="NZ_BAAABQ010000017.1"/>
</dbReference>
<evidence type="ECO:0008006" key="3">
    <source>
        <dbReference type="Google" id="ProtNLM"/>
    </source>
</evidence>
<proteinExistence type="predicted"/>
<sequence>MNPLLELLGELLVLGTEFRHWVRTGRWCQHTNAGPWSAVPGLRGTVRACPGCGRWEQRR</sequence>
<gene>
    <name evidence="1" type="ORF">BC739_006742</name>
</gene>
<comment type="caution">
    <text evidence="1">The sequence shown here is derived from an EMBL/GenBank/DDBJ whole genome shotgun (WGS) entry which is preliminary data.</text>
</comment>
<evidence type="ECO:0000313" key="2">
    <source>
        <dbReference type="Proteomes" id="UP000517916"/>
    </source>
</evidence>
<organism evidence="1 2">
    <name type="scientific">Kutzneria viridogrisea</name>
    <dbReference type="NCBI Taxonomy" id="47990"/>
    <lineage>
        <taxon>Bacteria</taxon>
        <taxon>Bacillati</taxon>
        <taxon>Actinomycetota</taxon>
        <taxon>Actinomycetes</taxon>
        <taxon>Pseudonocardiales</taxon>
        <taxon>Pseudonocardiaceae</taxon>
        <taxon>Kutzneria</taxon>
    </lineage>
</organism>
<accession>A0ABR6BRI2</accession>
<reference evidence="1 2" key="1">
    <citation type="submission" date="2020-08" db="EMBL/GenBank/DDBJ databases">
        <title>Genomic Encyclopedia of Archaeal and Bacterial Type Strains, Phase II (KMG-II): from individual species to whole genera.</title>
        <authorList>
            <person name="Goeker M."/>
        </authorList>
    </citation>
    <scope>NUCLEOTIDE SEQUENCE [LARGE SCALE GENOMIC DNA]</scope>
    <source>
        <strain evidence="1 2">DSM 43850</strain>
    </source>
</reference>